<evidence type="ECO:0000256" key="2">
    <source>
        <dbReference type="ARBA" id="ARBA00004114"/>
    </source>
</evidence>
<keyword evidence="13" id="KW-0290">Folate-binding</keyword>
<comment type="function">
    <text evidence="18">Folate-dependent enzyme, that displays both transferase and deaminase activity. Serves to channel one-carbon units from formiminoglutamate to the folate pool.</text>
</comment>
<evidence type="ECO:0000256" key="11">
    <source>
        <dbReference type="ARBA" id="ARBA00022679"/>
    </source>
</evidence>
<evidence type="ECO:0000256" key="14">
    <source>
        <dbReference type="ARBA" id="ARBA00023034"/>
    </source>
</evidence>
<keyword evidence="10" id="KW-0963">Cytoplasm</keyword>
<organism evidence="23">
    <name type="scientific">Ornithodoros turicata</name>
    <dbReference type="NCBI Taxonomy" id="34597"/>
    <lineage>
        <taxon>Eukaryota</taxon>
        <taxon>Metazoa</taxon>
        <taxon>Ecdysozoa</taxon>
        <taxon>Arthropoda</taxon>
        <taxon>Chelicerata</taxon>
        <taxon>Arachnida</taxon>
        <taxon>Acari</taxon>
        <taxon>Parasitiformes</taxon>
        <taxon>Ixodida</taxon>
        <taxon>Ixodoidea</taxon>
        <taxon>Argasidae</taxon>
        <taxon>Ornithodorinae</taxon>
        <taxon>Ornithodoros</taxon>
    </lineage>
</organism>
<dbReference type="SMART" id="SM01221">
    <property type="entry name" value="FTCD"/>
    <property type="match status" value="1"/>
</dbReference>
<evidence type="ECO:0000313" key="23">
    <source>
        <dbReference type="EMBL" id="MBY07943.1"/>
    </source>
</evidence>
<feature type="domain" description="Formiminotransferase N-terminal subdomain" evidence="22">
    <location>
        <begin position="4"/>
        <end position="181"/>
    </location>
</feature>
<comment type="function">
    <text evidence="1">Binds and promotes bundling of vimentin filaments originating from the Golgi.</text>
</comment>
<dbReference type="SMART" id="SM01222">
    <property type="entry name" value="FTCD_N"/>
    <property type="match status" value="1"/>
</dbReference>
<evidence type="ECO:0000256" key="13">
    <source>
        <dbReference type="ARBA" id="ARBA00022954"/>
    </source>
</evidence>
<dbReference type="GO" id="GO:0005814">
    <property type="term" value="C:centriole"/>
    <property type="evidence" value="ECO:0007669"/>
    <property type="project" value="UniProtKB-SubCell"/>
</dbReference>
<dbReference type="Gene3D" id="1.20.120.680">
    <property type="entry name" value="Formiminotetrahydrofolate cyclodeaminase monomer, up-and-down helical bundle"/>
    <property type="match status" value="1"/>
</dbReference>
<dbReference type="GO" id="GO:0030409">
    <property type="term" value="F:glutamate formimidoyltransferase activity"/>
    <property type="evidence" value="ECO:0007669"/>
    <property type="project" value="UniProtKB-EC"/>
</dbReference>
<evidence type="ECO:0000256" key="19">
    <source>
        <dbReference type="ARBA" id="ARBA00025915"/>
    </source>
</evidence>
<dbReference type="FunFam" id="3.30.70.670:FF:000001">
    <property type="entry name" value="Formimidoyltransferase cyclodeaminase"/>
    <property type="match status" value="1"/>
</dbReference>
<protein>
    <recommendedName>
        <fullName evidence="9">Formimidoyltransferase-cyclodeaminase</fullName>
        <ecNumber evidence="7">2.1.2.5</ecNumber>
        <ecNumber evidence="8">4.3.1.4</ecNumber>
    </recommendedName>
    <alternativeName>
        <fullName evidence="20">Formiminotransferase-cyclodeaminase</fullName>
    </alternativeName>
</protein>
<dbReference type="GO" id="GO:0019556">
    <property type="term" value="P:L-histidine catabolic process to glutamate and formamide"/>
    <property type="evidence" value="ECO:0007669"/>
    <property type="project" value="UniProtKB-UniPathway"/>
</dbReference>
<dbReference type="InterPro" id="IPR004227">
    <property type="entry name" value="Formiminotransferase_cat"/>
</dbReference>
<dbReference type="GO" id="GO:0019557">
    <property type="term" value="P:L-histidine catabolic process to glutamate and formate"/>
    <property type="evidence" value="ECO:0007669"/>
    <property type="project" value="UniProtKB-UniPathway"/>
</dbReference>
<dbReference type="FunFam" id="1.20.120.680:FF:000001">
    <property type="entry name" value="Formimidoyltransferase cyclodeaminase"/>
    <property type="match status" value="1"/>
</dbReference>
<dbReference type="PANTHER" id="PTHR12234:SF0">
    <property type="entry name" value="FORMIMIDOYLTRANSFERASE-CYCLODEAMINASE"/>
    <property type="match status" value="1"/>
</dbReference>
<feature type="domain" description="Formiminotransferase C-terminal subdomain" evidence="21">
    <location>
        <begin position="182"/>
        <end position="326"/>
    </location>
</feature>
<comment type="similarity">
    <text evidence="5">In the N-terminal section; belongs to the formiminotransferase family.</text>
</comment>
<dbReference type="EMBL" id="GGLE01003817">
    <property type="protein sequence ID" value="MBY07943.1"/>
    <property type="molecule type" value="Transcribed_RNA"/>
</dbReference>
<dbReference type="Pfam" id="PF04961">
    <property type="entry name" value="FTCD_C"/>
    <property type="match status" value="1"/>
</dbReference>
<dbReference type="InterPro" id="IPR036178">
    <property type="entry name" value="Formintransfe-cycloase-like_sf"/>
</dbReference>
<keyword evidence="12" id="KW-0369">Histidine metabolism</keyword>
<evidence type="ECO:0000256" key="16">
    <source>
        <dbReference type="ARBA" id="ARBA00023239"/>
    </source>
</evidence>
<proteinExistence type="inferred from homology"/>
<dbReference type="EC" id="2.1.2.5" evidence="7"/>
<reference evidence="23" key="1">
    <citation type="submission" date="2018-03" db="EMBL/GenBank/DDBJ databases">
        <title>The relapsing fever spirochete Borrelia turicatae persists in the highly oxidative environment of its soft-bodied tick vector.</title>
        <authorList>
            <person name="Bourret T.J."/>
            <person name="Boyle W.K."/>
            <person name="Valenzuela J.G."/>
            <person name="Oliveira F."/>
            <person name="Lopez J.E."/>
        </authorList>
    </citation>
    <scope>NUCLEOTIDE SEQUENCE</scope>
    <source>
        <strain evidence="23">Kansas strain/isolate</strain>
        <tissue evidence="23">Salivary glands</tissue>
    </source>
</reference>
<keyword evidence="15" id="KW-0206">Cytoskeleton</keyword>
<evidence type="ECO:0000256" key="6">
    <source>
        <dbReference type="ARBA" id="ARBA00010825"/>
    </source>
</evidence>
<keyword evidence="17" id="KW-0511">Multifunctional enzyme</keyword>
<evidence type="ECO:0000256" key="12">
    <source>
        <dbReference type="ARBA" id="ARBA00022808"/>
    </source>
</evidence>
<comment type="similarity">
    <text evidence="6">In the C-terminal section; belongs to the cyclodeaminase/cyclohydrolase family.</text>
</comment>
<evidence type="ECO:0000256" key="8">
    <source>
        <dbReference type="ARBA" id="ARBA00012998"/>
    </source>
</evidence>
<keyword evidence="16" id="KW-0456">Lyase</keyword>
<dbReference type="UniPathway" id="UPA00379">
    <property type="reaction ID" value="UER00555"/>
</dbReference>
<dbReference type="GO" id="GO:0005794">
    <property type="term" value="C:Golgi apparatus"/>
    <property type="evidence" value="ECO:0007669"/>
    <property type="project" value="UniProtKB-SubCell"/>
</dbReference>
<dbReference type="InterPro" id="IPR037070">
    <property type="entry name" value="Formiminotransferase_C_sf"/>
</dbReference>
<dbReference type="InterPro" id="IPR037064">
    <property type="entry name" value="Formiminotransferase_N_sf"/>
</dbReference>
<dbReference type="InterPro" id="IPR013802">
    <property type="entry name" value="Formiminotransferase_C"/>
</dbReference>
<evidence type="ECO:0000256" key="9">
    <source>
        <dbReference type="ARBA" id="ARBA00017787"/>
    </source>
</evidence>
<evidence type="ECO:0000256" key="15">
    <source>
        <dbReference type="ARBA" id="ARBA00023212"/>
    </source>
</evidence>
<dbReference type="PANTHER" id="PTHR12234">
    <property type="entry name" value="FORMIMINOTRANSFERASE-CYCLODEAMINASE"/>
    <property type="match status" value="1"/>
</dbReference>
<evidence type="ECO:0000256" key="20">
    <source>
        <dbReference type="ARBA" id="ARBA00030029"/>
    </source>
</evidence>
<dbReference type="Pfam" id="PF02971">
    <property type="entry name" value="FTCD"/>
    <property type="match status" value="1"/>
</dbReference>
<dbReference type="InterPro" id="IPR007044">
    <property type="entry name" value="Cyclodeamin/CycHdrlase"/>
</dbReference>
<dbReference type="Pfam" id="PF07837">
    <property type="entry name" value="FTCD_N"/>
    <property type="match status" value="1"/>
</dbReference>
<dbReference type="SUPFAM" id="SSF101262">
    <property type="entry name" value="Methenyltetrahydrofolate cyclohydrolase-like"/>
    <property type="match status" value="1"/>
</dbReference>
<dbReference type="FunFam" id="3.30.990.10:FF:000001">
    <property type="entry name" value="Formimidoyltransferase cyclodeaminase"/>
    <property type="match status" value="1"/>
</dbReference>
<comment type="pathway">
    <text evidence="4">Amino-acid degradation; L-histidine degradation into L-glutamate; L-glutamate from N-formimidoyl-L-glutamate (transferase route): step 1/1.</text>
</comment>
<keyword evidence="11 23" id="KW-0808">Transferase</keyword>
<evidence type="ECO:0000256" key="1">
    <source>
        <dbReference type="ARBA" id="ARBA00002680"/>
    </source>
</evidence>
<comment type="subcellular location">
    <subcellularLocation>
        <location evidence="2">Cytoplasm</location>
        <location evidence="2">Cytoskeleton</location>
        <location evidence="2">Microtubule organizing center</location>
        <location evidence="2">Centrosome</location>
        <location evidence="2">Centriole</location>
    </subcellularLocation>
    <subcellularLocation>
        <location evidence="3">Golgi apparatus</location>
    </subcellularLocation>
</comment>
<sequence>MRVKIVECVPNFSEGQSQEVIDAISNAIKATPGVSLLGVDPGPSTNRTVYTFVGSPDAVIQGALSAARVAYKLIDMSKHKGEHPRLGAMDVCPFIPIQGVEMEECVYCARKFGEKLALELNVPVYVYGFAAQQDNRRTVPQIRAGEYEGLSEKILKPEWKPDYGPAEFVPNWGATMSGARKFLIAYNINVLSTKEQAHRIALDIREEGRAKDQPGSLKSVQAMGWWLDEENIAQVSVNVLDQDVTPVHVVYEEICKLSRELKLAVTGSQIVGLVPLKALLLAAEFYMQKENLFVLEEDQKVHLAINRLGLNSIEPFDPKERIIEYMLPGDRLGPLVQKTLCEFIHTVGARTPTPGGGSVAAAVASLGAALGAMVGKMTYGKRQWEKYDEQMRRLIPVMHHTMNDLIPMVDADTGAFNDYMAAHKLPKATPEEEEVREAAMQAGLKKAINVPLEVARSVSKLWDTARELASIINIGARADLQVGARCLETGVFGAHWNVILNCHGLKDEAYRNKVLEEIEQYRQDAIKGCADVIAILESRVS</sequence>
<keyword evidence="14" id="KW-0333">Golgi apparatus</keyword>
<evidence type="ECO:0000259" key="22">
    <source>
        <dbReference type="SMART" id="SM01222"/>
    </source>
</evidence>
<evidence type="ECO:0000256" key="3">
    <source>
        <dbReference type="ARBA" id="ARBA00004555"/>
    </source>
</evidence>
<evidence type="ECO:0000256" key="17">
    <source>
        <dbReference type="ARBA" id="ARBA00023268"/>
    </source>
</evidence>
<dbReference type="InterPro" id="IPR022384">
    <property type="entry name" value="FormiminoTrfase_cat_dom_sf"/>
</dbReference>
<dbReference type="SUPFAM" id="SSF55116">
    <property type="entry name" value="Formiminotransferase domain of formiminotransferase-cyclodeaminase"/>
    <property type="match status" value="2"/>
</dbReference>
<dbReference type="Gene3D" id="3.30.70.670">
    <property type="entry name" value="Formiminotransferase, C-terminal subdomain"/>
    <property type="match status" value="1"/>
</dbReference>
<evidence type="ECO:0000256" key="7">
    <source>
        <dbReference type="ARBA" id="ARBA00012252"/>
    </source>
</evidence>
<evidence type="ECO:0000256" key="10">
    <source>
        <dbReference type="ARBA" id="ARBA00022490"/>
    </source>
</evidence>
<evidence type="ECO:0000256" key="5">
    <source>
        <dbReference type="ARBA" id="ARBA00008297"/>
    </source>
</evidence>
<name>A0A2R5LEJ1_9ACAR</name>
<comment type="subunit">
    <text evidence="19">Homooctamer, including four polyglutamate binding sites. The subunits are arranged as a tetramer of dimers, and form a planar ring-shaped structure.</text>
</comment>
<dbReference type="GO" id="GO:0005542">
    <property type="term" value="F:folic acid binding"/>
    <property type="evidence" value="ECO:0007669"/>
    <property type="project" value="UniProtKB-KW"/>
</dbReference>
<evidence type="ECO:0000259" key="21">
    <source>
        <dbReference type="SMART" id="SM01221"/>
    </source>
</evidence>
<evidence type="ECO:0000256" key="4">
    <source>
        <dbReference type="ARBA" id="ARBA00005082"/>
    </source>
</evidence>
<dbReference type="InterPro" id="IPR012886">
    <property type="entry name" value="Formiminotransferase_N"/>
</dbReference>
<evidence type="ECO:0000256" key="18">
    <source>
        <dbReference type="ARBA" id="ARBA00025506"/>
    </source>
</evidence>
<accession>A0A2R5LEJ1</accession>
<dbReference type="NCBIfam" id="TIGR02024">
    <property type="entry name" value="FtcD"/>
    <property type="match status" value="1"/>
</dbReference>
<dbReference type="InterPro" id="IPR051623">
    <property type="entry name" value="FTCD"/>
</dbReference>
<dbReference type="EC" id="4.3.1.4" evidence="8"/>
<dbReference type="AlphaFoldDB" id="A0A2R5LEJ1"/>
<dbReference type="GO" id="GO:0030412">
    <property type="term" value="F:formimidoyltetrahydrofolate cyclodeaminase activity"/>
    <property type="evidence" value="ECO:0007669"/>
    <property type="project" value="UniProtKB-EC"/>
</dbReference>
<dbReference type="Gene3D" id="3.30.990.10">
    <property type="entry name" value="Formiminotransferase, N-terminal subdomain"/>
    <property type="match status" value="1"/>
</dbReference>